<accession>A0A6A6Q2R6</accession>
<dbReference type="RefSeq" id="XP_033592890.1">
    <property type="nucleotide sequence ID" value="XM_033732637.1"/>
</dbReference>
<reference evidence="2" key="1">
    <citation type="journal article" date="2020" name="Stud. Mycol.">
        <title>101 Dothideomycetes genomes: a test case for predicting lifestyles and emergence of pathogens.</title>
        <authorList>
            <person name="Haridas S."/>
            <person name="Albert R."/>
            <person name="Binder M."/>
            <person name="Bloem J."/>
            <person name="Labutti K."/>
            <person name="Salamov A."/>
            <person name="Andreopoulos B."/>
            <person name="Baker S."/>
            <person name="Barry K."/>
            <person name="Bills G."/>
            <person name="Bluhm B."/>
            <person name="Cannon C."/>
            <person name="Castanera R."/>
            <person name="Culley D."/>
            <person name="Daum C."/>
            <person name="Ezra D."/>
            <person name="Gonzalez J."/>
            <person name="Henrissat B."/>
            <person name="Kuo A."/>
            <person name="Liang C."/>
            <person name="Lipzen A."/>
            <person name="Lutzoni F."/>
            <person name="Magnuson J."/>
            <person name="Mondo S."/>
            <person name="Nolan M."/>
            <person name="Ohm R."/>
            <person name="Pangilinan J."/>
            <person name="Park H.-J."/>
            <person name="Ramirez L."/>
            <person name="Alfaro M."/>
            <person name="Sun H."/>
            <person name="Tritt A."/>
            <person name="Yoshinaga Y."/>
            <person name="Zwiers L.-H."/>
            <person name="Turgeon B."/>
            <person name="Goodwin S."/>
            <person name="Spatafora J."/>
            <person name="Crous P."/>
            <person name="Grigoriev I."/>
        </authorList>
    </citation>
    <scope>NUCLEOTIDE SEQUENCE</scope>
    <source>
        <strain evidence="2">CBS 113389</strain>
    </source>
</reference>
<evidence type="ECO:0000313" key="3">
    <source>
        <dbReference type="Proteomes" id="UP000799767"/>
    </source>
</evidence>
<keyword evidence="3" id="KW-1185">Reference proteome</keyword>
<sequence>MRPSPPSLHSAINSRARRVEFHAGDLPTTTCVIPAKVCVRVAPPPPNARWIRPQPNPVFPVRLPPSVATPVRHMQSRQAQSPQHSNKRPVGVH</sequence>
<proteinExistence type="predicted"/>
<name>A0A6A6Q2R6_9PEZI</name>
<dbReference type="Proteomes" id="UP000799767">
    <property type="component" value="Unassembled WGS sequence"/>
</dbReference>
<feature type="region of interest" description="Disordered" evidence="1">
    <location>
        <begin position="62"/>
        <end position="93"/>
    </location>
</feature>
<protein>
    <submittedName>
        <fullName evidence="2">Uncharacterized protein</fullName>
    </submittedName>
</protein>
<evidence type="ECO:0000256" key="1">
    <source>
        <dbReference type="SAM" id="MobiDB-lite"/>
    </source>
</evidence>
<organism evidence="2 3">
    <name type="scientific">Neohortaea acidophila</name>
    <dbReference type="NCBI Taxonomy" id="245834"/>
    <lineage>
        <taxon>Eukaryota</taxon>
        <taxon>Fungi</taxon>
        <taxon>Dikarya</taxon>
        <taxon>Ascomycota</taxon>
        <taxon>Pezizomycotina</taxon>
        <taxon>Dothideomycetes</taxon>
        <taxon>Dothideomycetidae</taxon>
        <taxon>Mycosphaerellales</taxon>
        <taxon>Teratosphaeriaceae</taxon>
        <taxon>Neohortaea</taxon>
    </lineage>
</organism>
<evidence type="ECO:0000313" key="2">
    <source>
        <dbReference type="EMBL" id="KAF2486321.1"/>
    </source>
</evidence>
<dbReference type="GeneID" id="54473639"/>
<dbReference type="AlphaFoldDB" id="A0A6A6Q2R6"/>
<gene>
    <name evidence="2" type="ORF">BDY17DRAFT_291258</name>
</gene>
<dbReference type="EMBL" id="MU001632">
    <property type="protein sequence ID" value="KAF2486321.1"/>
    <property type="molecule type" value="Genomic_DNA"/>
</dbReference>